<comment type="caution">
    <text evidence="2">The sequence shown here is derived from an EMBL/GenBank/DDBJ whole genome shotgun (WGS) entry which is preliminary data.</text>
</comment>
<name>A0ABT9MNE0_9ACTN</name>
<dbReference type="EMBL" id="JAUSRA010000001">
    <property type="protein sequence ID" value="MDP9792967.1"/>
    <property type="molecule type" value="Genomic_DNA"/>
</dbReference>
<dbReference type="PANTHER" id="PTHR43394:SF1">
    <property type="entry name" value="ATP-BINDING CASSETTE SUB-FAMILY B MEMBER 10, MITOCHONDRIAL"/>
    <property type="match status" value="1"/>
</dbReference>
<keyword evidence="3" id="KW-1185">Reference proteome</keyword>
<accession>A0ABT9MNE0</accession>
<dbReference type="PROSITE" id="PS50893">
    <property type="entry name" value="ABC_TRANSPORTER_2"/>
    <property type="match status" value="1"/>
</dbReference>
<sequence>MLTQHNTTDSWQRLSKIVNETGAATHVAYSLPECTPTNLPSSPSTNTMRCYPVIGPDPANPGRDMTEWWHKYVVASVTEIDIQLTNGAQALGDHLPAVRGEASPSLMRGSGPATRLPDGWDTLAGERGARLSGGRRQRLAIARALVRDPRVLLLDEATSALDGQSERLVQQALGRLMRGRTTFAVAHRLSTIRNADRVAVLSAGRLVELGPHDELLRRGGLYSRLFRAQTAA</sequence>
<gene>
    <name evidence="2" type="ORF">J2S43_001479</name>
</gene>
<reference evidence="2 3" key="1">
    <citation type="submission" date="2023-07" db="EMBL/GenBank/DDBJ databases">
        <title>Sequencing the genomes of 1000 actinobacteria strains.</title>
        <authorList>
            <person name="Klenk H.-P."/>
        </authorList>
    </citation>
    <scope>NUCLEOTIDE SEQUENCE [LARGE SCALE GENOMIC DNA]</scope>
    <source>
        <strain evidence="2 3">DSM 44710</strain>
    </source>
</reference>
<organism evidence="2 3">
    <name type="scientific">Catenuloplanes nepalensis</name>
    <dbReference type="NCBI Taxonomy" id="587533"/>
    <lineage>
        <taxon>Bacteria</taxon>
        <taxon>Bacillati</taxon>
        <taxon>Actinomycetota</taxon>
        <taxon>Actinomycetes</taxon>
        <taxon>Micromonosporales</taxon>
        <taxon>Micromonosporaceae</taxon>
        <taxon>Catenuloplanes</taxon>
    </lineage>
</organism>
<evidence type="ECO:0000313" key="3">
    <source>
        <dbReference type="Proteomes" id="UP001240984"/>
    </source>
</evidence>
<dbReference type="SUPFAM" id="SSF52540">
    <property type="entry name" value="P-loop containing nucleoside triphosphate hydrolases"/>
    <property type="match status" value="1"/>
</dbReference>
<dbReference type="Proteomes" id="UP001240984">
    <property type="component" value="Unassembled WGS sequence"/>
</dbReference>
<dbReference type="PANTHER" id="PTHR43394">
    <property type="entry name" value="ATP-DEPENDENT PERMEASE MDL1, MITOCHONDRIAL"/>
    <property type="match status" value="1"/>
</dbReference>
<dbReference type="InterPro" id="IPR027417">
    <property type="entry name" value="P-loop_NTPase"/>
</dbReference>
<protein>
    <recommendedName>
        <fullName evidence="1">ABC transporter domain-containing protein</fullName>
    </recommendedName>
</protein>
<dbReference type="InterPro" id="IPR039421">
    <property type="entry name" value="Type_1_exporter"/>
</dbReference>
<proteinExistence type="predicted"/>
<dbReference type="InterPro" id="IPR003439">
    <property type="entry name" value="ABC_transporter-like_ATP-bd"/>
</dbReference>
<evidence type="ECO:0000313" key="2">
    <source>
        <dbReference type="EMBL" id="MDP9792967.1"/>
    </source>
</evidence>
<feature type="domain" description="ABC transporter" evidence="1">
    <location>
        <begin position="9"/>
        <end position="228"/>
    </location>
</feature>
<evidence type="ECO:0000259" key="1">
    <source>
        <dbReference type="PROSITE" id="PS50893"/>
    </source>
</evidence>
<dbReference type="Pfam" id="PF00005">
    <property type="entry name" value="ABC_tran"/>
    <property type="match status" value="1"/>
</dbReference>
<dbReference type="Gene3D" id="3.40.50.300">
    <property type="entry name" value="P-loop containing nucleotide triphosphate hydrolases"/>
    <property type="match status" value="1"/>
</dbReference>